<dbReference type="GO" id="GO:0005886">
    <property type="term" value="C:plasma membrane"/>
    <property type="evidence" value="ECO:0007669"/>
    <property type="project" value="UniProtKB-SubCell"/>
</dbReference>
<dbReference type="InterPro" id="IPR013563">
    <property type="entry name" value="Oligopep_ABC_C"/>
</dbReference>
<keyword evidence="4" id="KW-1003">Cell membrane</keyword>
<keyword evidence="5" id="KW-0533">Nickel</keyword>
<keyword evidence="3" id="KW-0813">Transport</keyword>
<organism evidence="17 18">
    <name type="scientific">Hungatella hathewayi</name>
    <dbReference type="NCBI Taxonomy" id="154046"/>
    <lineage>
        <taxon>Bacteria</taxon>
        <taxon>Bacillati</taxon>
        <taxon>Bacillota</taxon>
        <taxon>Clostridia</taxon>
        <taxon>Lachnospirales</taxon>
        <taxon>Lachnospiraceae</taxon>
        <taxon>Hungatella</taxon>
    </lineage>
</organism>
<evidence type="ECO:0000313" key="18">
    <source>
        <dbReference type="Proteomes" id="UP000095651"/>
    </source>
</evidence>
<evidence type="ECO:0000256" key="3">
    <source>
        <dbReference type="ARBA" id="ARBA00022448"/>
    </source>
</evidence>
<evidence type="ECO:0000256" key="8">
    <source>
        <dbReference type="ARBA" id="ARBA00022967"/>
    </source>
</evidence>
<dbReference type="GO" id="GO:0005524">
    <property type="term" value="F:ATP binding"/>
    <property type="evidence" value="ECO:0007669"/>
    <property type="project" value="UniProtKB-KW"/>
</dbReference>
<dbReference type="NCBIfam" id="TIGR01727">
    <property type="entry name" value="oligo_HPY"/>
    <property type="match status" value="1"/>
</dbReference>
<evidence type="ECO:0000259" key="16">
    <source>
        <dbReference type="PROSITE" id="PS50893"/>
    </source>
</evidence>
<dbReference type="SMART" id="SM00382">
    <property type="entry name" value="AAA"/>
    <property type="match status" value="1"/>
</dbReference>
<comment type="similarity">
    <text evidence="2">Belongs to the ABC transporter superfamily.</text>
</comment>
<dbReference type="EMBL" id="CYZE01000016">
    <property type="protein sequence ID" value="CUP00985.1"/>
    <property type="molecule type" value="Genomic_DNA"/>
</dbReference>
<dbReference type="AlphaFoldDB" id="A0A174JUZ1"/>
<dbReference type="EC" id="7.2.2.11" evidence="13"/>
<evidence type="ECO:0000256" key="11">
    <source>
        <dbReference type="ARBA" id="ARBA00023136"/>
    </source>
</evidence>
<dbReference type="GO" id="GO:0016887">
    <property type="term" value="F:ATP hydrolysis activity"/>
    <property type="evidence" value="ECO:0007669"/>
    <property type="project" value="InterPro"/>
</dbReference>
<evidence type="ECO:0000256" key="5">
    <source>
        <dbReference type="ARBA" id="ARBA00022596"/>
    </source>
</evidence>
<name>A0A174JUZ1_9FIRM</name>
<dbReference type="Proteomes" id="UP000095651">
    <property type="component" value="Unassembled WGS sequence"/>
</dbReference>
<evidence type="ECO:0000256" key="10">
    <source>
        <dbReference type="ARBA" id="ARBA00023112"/>
    </source>
</evidence>
<dbReference type="Pfam" id="PF00005">
    <property type="entry name" value="ABC_tran"/>
    <property type="match status" value="1"/>
</dbReference>
<dbReference type="InterPro" id="IPR003439">
    <property type="entry name" value="ABC_transporter-like_ATP-bd"/>
</dbReference>
<evidence type="ECO:0000256" key="14">
    <source>
        <dbReference type="ARBA" id="ARBA00044143"/>
    </source>
</evidence>
<keyword evidence="17" id="KW-0378">Hydrolase</keyword>
<keyword evidence="7 17" id="KW-0067">ATP-binding</keyword>
<evidence type="ECO:0000256" key="15">
    <source>
        <dbReference type="ARBA" id="ARBA00048610"/>
    </source>
</evidence>
<dbReference type="RefSeq" id="WP_055658828.1">
    <property type="nucleotide sequence ID" value="NZ_CABIXC010000016.1"/>
</dbReference>
<evidence type="ECO:0000256" key="2">
    <source>
        <dbReference type="ARBA" id="ARBA00005417"/>
    </source>
</evidence>
<evidence type="ECO:0000256" key="4">
    <source>
        <dbReference type="ARBA" id="ARBA00022475"/>
    </source>
</evidence>
<protein>
    <recommendedName>
        <fullName evidence="14">Nickel import system ATP-binding protein NikD</fullName>
        <ecNumber evidence="13">7.2.2.11</ecNumber>
    </recommendedName>
</protein>
<keyword evidence="9" id="KW-0406">Ion transport</keyword>
<feature type="domain" description="ABC transporter" evidence="16">
    <location>
        <begin position="7"/>
        <end position="254"/>
    </location>
</feature>
<evidence type="ECO:0000256" key="12">
    <source>
        <dbReference type="ARBA" id="ARBA00038669"/>
    </source>
</evidence>
<keyword evidence="8" id="KW-1278">Translocase</keyword>
<dbReference type="SUPFAM" id="SSF52540">
    <property type="entry name" value="P-loop containing nucleoside triphosphate hydrolases"/>
    <property type="match status" value="1"/>
</dbReference>
<proteinExistence type="inferred from homology"/>
<dbReference type="GO" id="GO:0015833">
    <property type="term" value="P:peptide transport"/>
    <property type="evidence" value="ECO:0007669"/>
    <property type="project" value="InterPro"/>
</dbReference>
<evidence type="ECO:0000256" key="9">
    <source>
        <dbReference type="ARBA" id="ARBA00023065"/>
    </source>
</evidence>
<dbReference type="PROSITE" id="PS50893">
    <property type="entry name" value="ABC_TRANSPORTER_2"/>
    <property type="match status" value="1"/>
</dbReference>
<keyword evidence="10" id="KW-0921">Nickel transport</keyword>
<dbReference type="Gene3D" id="3.40.50.300">
    <property type="entry name" value="P-loop containing nucleotide triphosphate hydrolases"/>
    <property type="match status" value="1"/>
</dbReference>
<evidence type="ECO:0000313" key="17">
    <source>
        <dbReference type="EMBL" id="CUP00985.1"/>
    </source>
</evidence>
<gene>
    <name evidence="17" type="primary">oppD_1</name>
    <name evidence="17" type="ORF">ERS852407_04683</name>
</gene>
<dbReference type="InterPro" id="IPR003593">
    <property type="entry name" value="AAA+_ATPase"/>
</dbReference>
<dbReference type="Pfam" id="PF08352">
    <property type="entry name" value="oligo_HPY"/>
    <property type="match status" value="1"/>
</dbReference>
<evidence type="ECO:0000256" key="6">
    <source>
        <dbReference type="ARBA" id="ARBA00022741"/>
    </source>
</evidence>
<dbReference type="CDD" id="cd03257">
    <property type="entry name" value="ABC_NikE_OppD_transporters"/>
    <property type="match status" value="1"/>
</dbReference>
<dbReference type="InterPro" id="IPR027417">
    <property type="entry name" value="P-loop_NTPase"/>
</dbReference>
<keyword evidence="11" id="KW-0472">Membrane</keyword>
<dbReference type="GO" id="GO:0015413">
    <property type="term" value="F:ABC-type nickel transporter activity"/>
    <property type="evidence" value="ECO:0007669"/>
    <property type="project" value="UniProtKB-EC"/>
</dbReference>
<evidence type="ECO:0000256" key="1">
    <source>
        <dbReference type="ARBA" id="ARBA00004202"/>
    </source>
</evidence>
<reference evidence="17 18" key="1">
    <citation type="submission" date="2015-09" db="EMBL/GenBank/DDBJ databases">
        <authorList>
            <consortium name="Pathogen Informatics"/>
        </authorList>
    </citation>
    <scope>NUCLEOTIDE SEQUENCE [LARGE SCALE GENOMIC DNA]</scope>
    <source>
        <strain evidence="17 18">2789STDY5608850</strain>
    </source>
</reference>
<dbReference type="InterPro" id="IPR050388">
    <property type="entry name" value="ABC_Ni/Peptide_Import"/>
</dbReference>
<sequence>MDDNLTVQNAVVHFQVKDGLVKAVDHVNARFAAGEITGLIGESGCGKSVLGMAILGLLPAYARTEGAIWLNGQNLLSLDSRQMRKLRGRKLGLIPQNPADSFNPVRKIGGQIREALAVGNQKGQKNEMAARLLVEFGFEPQQAGRVLSSYPFELSGGMNQRAAAAMGTASCPEWMIADEPSKGLDEALRHQLYETLYTVKKRGIKGMLIITHDLQLATGLCDSLAVMYSGEMIEFGKNVLADPKHPYTRGLLQSLPVNGMHPMKGCAPAPGEQIGGCKFASRCPDAEKRCFCERPEGYETEGRIVRCFQYA</sequence>
<comment type="catalytic activity">
    <reaction evidence="15">
        <text>Ni(2+)(out) + ATP + H2O = Ni(2+)(in) + ADP + phosphate + H(+)</text>
        <dbReference type="Rhea" id="RHEA:15557"/>
        <dbReference type="ChEBI" id="CHEBI:15377"/>
        <dbReference type="ChEBI" id="CHEBI:15378"/>
        <dbReference type="ChEBI" id="CHEBI:30616"/>
        <dbReference type="ChEBI" id="CHEBI:43474"/>
        <dbReference type="ChEBI" id="CHEBI:49786"/>
        <dbReference type="ChEBI" id="CHEBI:456216"/>
        <dbReference type="EC" id="7.2.2.11"/>
    </reaction>
    <physiologicalReaction direction="left-to-right" evidence="15">
        <dbReference type="Rhea" id="RHEA:15558"/>
    </physiologicalReaction>
</comment>
<dbReference type="PANTHER" id="PTHR43297:SF13">
    <property type="entry name" value="NICKEL ABC TRANSPORTER, ATP-BINDING PROTEIN"/>
    <property type="match status" value="1"/>
</dbReference>
<keyword evidence="6" id="KW-0547">Nucleotide-binding</keyword>
<comment type="subcellular location">
    <subcellularLocation>
        <location evidence="1">Cell membrane</location>
        <topology evidence="1">Peripheral membrane protein</topology>
    </subcellularLocation>
</comment>
<evidence type="ECO:0000256" key="7">
    <source>
        <dbReference type="ARBA" id="ARBA00022840"/>
    </source>
</evidence>
<evidence type="ECO:0000256" key="13">
    <source>
        <dbReference type="ARBA" id="ARBA00039098"/>
    </source>
</evidence>
<comment type="subunit">
    <text evidence="12">The complex is composed of two ATP-binding proteins (NikD and NikE), two transmembrane proteins (NikB and NikC) and a solute-binding protein (NikA).</text>
</comment>
<dbReference type="PANTHER" id="PTHR43297">
    <property type="entry name" value="OLIGOPEPTIDE TRANSPORT ATP-BINDING PROTEIN APPD"/>
    <property type="match status" value="1"/>
</dbReference>
<accession>A0A174JUZ1</accession>